<comment type="catalytic activity">
    <reaction evidence="5">
        <text>3-deoxy-alpha-D-manno-oct-2-ulosonate + CTP = CMP-3-deoxy-beta-D-manno-octulosonate + diphosphate</text>
        <dbReference type="Rhea" id="RHEA:23448"/>
        <dbReference type="ChEBI" id="CHEBI:33019"/>
        <dbReference type="ChEBI" id="CHEBI:37563"/>
        <dbReference type="ChEBI" id="CHEBI:85986"/>
        <dbReference type="ChEBI" id="CHEBI:85987"/>
        <dbReference type="EC" id="2.7.7.38"/>
    </reaction>
</comment>
<sequence>MKTIIVIPARYDSTRFPGKVLADDTGKFLVQHTYERALCAENADEVLIATDSEKVLRACESFGAKAVMTSGTHQSGTDRIAEAVTQSDAELVVNLQADEPEIDPAYIDKLIDLLKSDEGSQMATLVSGFGNPDQVKDPNVVKVVTQVNGRAIYFSRSPIPFSRESNGVGDLDNYLRHLGVYAYRREFLTAFTSLPQGELEKTEKLEQLRALENGYSIITGKVEHTWDGIDTAEQYAQFVKRIKG</sequence>
<dbReference type="HAMAP" id="MF_00057">
    <property type="entry name" value="KdsB"/>
    <property type="match status" value="1"/>
</dbReference>
<dbReference type="FunFam" id="3.90.550.10:FF:000011">
    <property type="entry name" value="3-deoxy-manno-octulosonate cytidylyltransferase"/>
    <property type="match status" value="1"/>
</dbReference>
<keyword evidence="7" id="KW-1185">Reference proteome</keyword>
<accession>A0A1U9NLZ8</accession>
<evidence type="ECO:0000313" key="6">
    <source>
        <dbReference type="EMBL" id="AQT68610.1"/>
    </source>
</evidence>
<dbReference type="Proteomes" id="UP000189674">
    <property type="component" value="Chromosome"/>
</dbReference>
<dbReference type="InterPro" id="IPR004528">
    <property type="entry name" value="KdsB"/>
</dbReference>
<dbReference type="InterPro" id="IPR029044">
    <property type="entry name" value="Nucleotide-diphossugar_trans"/>
</dbReference>
<dbReference type="RefSeq" id="WP_146661772.1">
    <property type="nucleotide sequence ID" value="NZ_CP019791.1"/>
</dbReference>
<dbReference type="InterPro" id="IPR003329">
    <property type="entry name" value="Cytidylyl_trans"/>
</dbReference>
<gene>
    <name evidence="6" type="primary">kpsU</name>
    <name evidence="5" type="synonym">kdsB</name>
    <name evidence="6" type="ORF">STSP2_01778</name>
</gene>
<dbReference type="OrthoDB" id="9815559at2"/>
<organism evidence="6 7">
    <name type="scientific">Anaerohalosphaera lusitana</name>
    <dbReference type="NCBI Taxonomy" id="1936003"/>
    <lineage>
        <taxon>Bacteria</taxon>
        <taxon>Pseudomonadati</taxon>
        <taxon>Planctomycetota</taxon>
        <taxon>Phycisphaerae</taxon>
        <taxon>Sedimentisphaerales</taxon>
        <taxon>Anaerohalosphaeraceae</taxon>
        <taxon>Anaerohalosphaera</taxon>
    </lineage>
</organism>
<evidence type="ECO:0000256" key="3">
    <source>
        <dbReference type="ARBA" id="ARBA00022695"/>
    </source>
</evidence>
<comment type="pathway">
    <text evidence="5">Nucleotide-sugar biosynthesis; CMP-3-deoxy-D-manno-octulosonate biosynthesis; CMP-3-deoxy-D-manno-octulosonate from 3-deoxy-D-manno-octulosonate and CTP: step 1/1.</text>
</comment>
<dbReference type="AlphaFoldDB" id="A0A1U9NLZ8"/>
<dbReference type="NCBIfam" id="NF003952">
    <property type="entry name" value="PRK05450.1-5"/>
    <property type="match status" value="1"/>
</dbReference>
<reference evidence="7" key="1">
    <citation type="submission" date="2017-02" db="EMBL/GenBank/DDBJ databases">
        <title>Comparative genomics and description of representatives of a novel lineage of planctomycetes thriving in anoxic sediments.</title>
        <authorList>
            <person name="Spring S."/>
            <person name="Bunk B."/>
            <person name="Sproer C."/>
        </authorList>
    </citation>
    <scope>NUCLEOTIDE SEQUENCE [LARGE SCALE GENOMIC DNA]</scope>
    <source>
        <strain evidence="7">ST-NAGAB-D1</strain>
    </source>
</reference>
<keyword evidence="4 5" id="KW-0448">Lipopolysaccharide biosynthesis</keyword>
<keyword evidence="5" id="KW-0963">Cytoplasm</keyword>
<keyword evidence="3 5" id="KW-0548">Nucleotidyltransferase</keyword>
<dbReference type="Pfam" id="PF02348">
    <property type="entry name" value="CTP_transf_3"/>
    <property type="match status" value="1"/>
</dbReference>
<dbReference type="NCBIfam" id="NF003950">
    <property type="entry name" value="PRK05450.1-3"/>
    <property type="match status" value="1"/>
</dbReference>
<dbReference type="PANTHER" id="PTHR42866:SF2">
    <property type="entry name" value="3-DEOXY-MANNO-OCTULOSONATE CYTIDYLYLTRANSFERASE, MITOCHONDRIAL"/>
    <property type="match status" value="1"/>
</dbReference>
<dbReference type="CDD" id="cd02517">
    <property type="entry name" value="CMP-KDO-Synthetase"/>
    <property type="match status" value="1"/>
</dbReference>
<evidence type="ECO:0000256" key="1">
    <source>
        <dbReference type="ARBA" id="ARBA00004370"/>
    </source>
</evidence>
<dbReference type="UniPathway" id="UPA00358">
    <property type="reaction ID" value="UER00476"/>
</dbReference>
<dbReference type="GO" id="GO:0033468">
    <property type="term" value="P:CMP-keto-3-deoxy-D-manno-octulosonic acid biosynthetic process"/>
    <property type="evidence" value="ECO:0007669"/>
    <property type="project" value="UniProtKB-UniRule"/>
</dbReference>
<evidence type="ECO:0000313" key="7">
    <source>
        <dbReference type="Proteomes" id="UP000189674"/>
    </source>
</evidence>
<dbReference type="EMBL" id="CP019791">
    <property type="protein sequence ID" value="AQT68610.1"/>
    <property type="molecule type" value="Genomic_DNA"/>
</dbReference>
<keyword evidence="2 5" id="KW-0808">Transferase</keyword>
<dbReference type="NCBIfam" id="TIGR00466">
    <property type="entry name" value="kdsB"/>
    <property type="match status" value="1"/>
</dbReference>
<dbReference type="PANTHER" id="PTHR42866">
    <property type="entry name" value="3-DEOXY-MANNO-OCTULOSONATE CYTIDYLYLTRANSFERASE"/>
    <property type="match status" value="1"/>
</dbReference>
<dbReference type="GO" id="GO:0008690">
    <property type="term" value="F:3-deoxy-manno-octulosonate cytidylyltransferase activity"/>
    <property type="evidence" value="ECO:0007669"/>
    <property type="project" value="UniProtKB-UniRule"/>
</dbReference>
<comment type="function">
    <text evidence="5">Activates KDO (a required 8-carbon sugar) for incorporation into bacterial lipopolysaccharide in Gram-negative bacteria.</text>
</comment>
<comment type="subcellular location">
    <subcellularLocation>
        <location evidence="5">Cytoplasm</location>
    </subcellularLocation>
    <subcellularLocation>
        <location evidence="1">Membrane</location>
    </subcellularLocation>
</comment>
<evidence type="ECO:0000256" key="2">
    <source>
        <dbReference type="ARBA" id="ARBA00022679"/>
    </source>
</evidence>
<name>A0A1U9NLZ8_9BACT</name>
<dbReference type="SUPFAM" id="SSF53448">
    <property type="entry name" value="Nucleotide-diphospho-sugar transferases"/>
    <property type="match status" value="1"/>
</dbReference>
<dbReference type="STRING" id="1936003.STSP2_01778"/>
<protein>
    <recommendedName>
        <fullName evidence="5">3-deoxy-manno-octulosonate cytidylyltransferase</fullName>
        <ecNumber evidence="5">2.7.7.38</ecNumber>
    </recommendedName>
    <alternativeName>
        <fullName evidence="5">CMP-2-keto-3-deoxyoctulosonic acid synthase</fullName>
        <shortName evidence="5">CKS</shortName>
        <shortName evidence="5">CMP-KDO synthase</shortName>
    </alternativeName>
</protein>
<dbReference type="GO" id="GO:0009103">
    <property type="term" value="P:lipopolysaccharide biosynthetic process"/>
    <property type="evidence" value="ECO:0007669"/>
    <property type="project" value="UniProtKB-UniRule"/>
</dbReference>
<evidence type="ECO:0000256" key="4">
    <source>
        <dbReference type="ARBA" id="ARBA00022985"/>
    </source>
</evidence>
<proteinExistence type="inferred from homology"/>
<dbReference type="GO" id="GO:0005829">
    <property type="term" value="C:cytosol"/>
    <property type="evidence" value="ECO:0007669"/>
    <property type="project" value="TreeGrafter"/>
</dbReference>
<evidence type="ECO:0000256" key="5">
    <source>
        <dbReference type="HAMAP-Rule" id="MF_00057"/>
    </source>
</evidence>
<dbReference type="GO" id="GO:0016020">
    <property type="term" value="C:membrane"/>
    <property type="evidence" value="ECO:0007669"/>
    <property type="project" value="UniProtKB-SubCell"/>
</dbReference>
<dbReference type="NCBIfam" id="NF009905">
    <property type="entry name" value="PRK13368.1"/>
    <property type="match status" value="1"/>
</dbReference>
<dbReference type="KEGG" id="alus:STSP2_01778"/>
<comment type="similarity">
    <text evidence="5">Belongs to the KdsB family.</text>
</comment>
<dbReference type="EC" id="2.7.7.38" evidence="5"/>
<dbReference type="Gene3D" id="3.90.550.10">
    <property type="entry name" value="Spore Coat Polysaccharide Biosynthesis Protein SpsA, Chain A"/>
    <property type="match status" value="1"/>
</dbReference>